<feature type="region of interest" description="Disordered" evidence="11">
    <location>
        <begin position="415"/>
        <end position="469"/>
    </location>
</feature>
<keyword evidence="5" id="KW-0735">Signal-anchor</keyword>
<keyword evidence="6 12" id="KW-1133">Transmembrane helix</keyword>
<dbReference type="Pfam" id="PF03452">
    <property type="entry name" value="Anp1"/>
    <property type="match status" value="1"/>
</dbReference>
<feature type="transmembrane region" description="Helical" evidence="12">
    <location>
        <begin position="394"/>
        <end position="412"/>
    </location>
</feature>
<proteinExistence type="inferred from homology"/>
<feature type="transmembrane region" description="Helical" evidence="12">
    <location>
        <begin position="107"/>
        <end position="124"/>
    </location>
</feature>
<keyword evidence="8 10" id="KW-0472">Membrane</keyword>
<dbReference type="VEuPathDB" id="FungiDB:BO78DRAFT_346022"/>
<feature type="region of interest" description="Disordered" evidence="11">
    <location>
        <begin position="1"/>
        <end position="42"/>
    </location>
</feature>
<evidence type="ECO:0000256" key="9">
    <source>
        <dbReference type="ARBA" id="ARBA00037964"/>
    </source>
</evidence>
<dbReference type="Gene3D" id="1.50.40.10">
    <property type="entry name" value="Mitochondrial carrier domain"/>
    <property type="match status" value="2"/>
</dbReference>
<feature type="compositionally biased region" description="Basic and acidic residues" evidence="11">
    <location>
        <begin position="564"/>
        <end position="578"/>
    </location>
</feature>
<keyword evidence="14" id="KW-1185">Reference proteome</keyword>
<name>A0A319ENJ5_ASPSB</name>
<feature type="compositionally biased region" description="Low complexity" evidence="11">
    <location>
        <begin position="26"/>
        <end position="39"/>
    </location>
</feature>
<dbReference type="OrthoDB" id="2405412at2759"/>
<dbReference type="Pfam" id="PF00153">
    <property type="entry name" value="Mito_carr"/>
    <property type="match status" value="3"/>
</dbReference>
<dbReference type="Gene3D" id="3.90.550.10">
    <property type="entry name" value="Spore Coat Polysaccharide Biosynthesis Protein SpsA, Chain A"/>
    <property type="match status" value="1"/>
</dbReference>
<feature type="repeat" description="Solcar" evidence="10">
    <location>
        <begin position="42"/>
        <end position="127"/>
    </location>
</feature>
<evidence type="ECO:0000256" key="2">
    <source>
        <dbReference type="ARBA" id="ARBA00004323"/>
    </source>
</evidence>
<evidence type="ECO:0000256" key="8">
    <source>
        <dbReference type="ARBA" id="ARBA00023136"/>
    </source>
</evidence>
<dbReference type="Proteomes" id="UP000248423">
    <property type="component" value="Unassembled WGS sequence"/>
</dbReference>
<feature type="compositionally biased region" description="Polar residues" evidence="11">
    <location>
        <begin position="15"/>
        <end position="25"/>
    </location>
</feature>
<keyword evidence="7" id="KW-0333">Golgi apparatus</keyword>
<feature type="compositionally biased region" description="Low complexity" evidence="11">
    <location>
        <begin position="1"/>
        <end position="14"/>
    </location>
</feature>
<dbReference type="InterPro" id="IPR023395">
    <property type="entry name" value="MCP_dom_sf"/>
</dbReference>
<evidence type="ECO:0000256" key="6">
    <source>
        <dbReference type="ARBA" id="ARBA00022989"/>
    </source>
</evidence>
<sequence length="762" mass="84589">MSSTSAPVPTSTTSGIPEQRSSGTMAKTDAATSSPPTAKSSKHDYKGFVAGVFSGIAKLSVGHPFDTVKVRLQTSYEGHFRGPLDCVLQTVRKEGLSGFYKGATPPLVGWMVMDSVMLGSLTLYRRLLLENVFSKPDIRARIPFTSHQPDLSTLPSFGHSIAGIMAGTTVSFIAAPVEHVKARLQIQYSADKSKRLYSGPIDCIGKIVRTHGISGLYRGLCATMVFRSFFFFWWGSYDVLTRLMKEKTSLSAPAINFWAGGISAQVFWITSYPSDVVKQRLMTDPMGGALGDGQRRFRWWKDAAVAVYQERGWRGYWRGFVPCFLRAFPANAMALVAFEGVMRWLPDRFHCRPSPPGPQPPFLPSPPPVKPGPCVHCQTATMAVARSMRRTSPITVFLAALLAFGFLCFLLSPSSSSPAAAPITDASSQLRREDAAEHPLSPPTKPFLKSQAVRGDGQKAPPPVTHYNLNELTSTSESAEKGERILILTPLARFYQEFWDNVVKLSYPHELISIGFIVPKTKDGNAAVTALEQAIGETQSGPIDSRFASISILRQDFDPPIQSQDEKERHKMSNQKVRRESMSRARNSLLFTTLGPSTSWVLWLDSDIIETPKTLIQDLTAHDKPVIVPNCFQRYYNKDSKKMDVRPYDFNSWIDSATAQQLADTMDPDEILLEGYAELPTYRTLMAYMANTRAPRPSRETELDGVGGTALMVKADVHRDGAMFPAFPFYHLVETEGFAKMAKRLGYAVYGLPDYFVYHYNE</sequence>
<organism evidence="13 14">
    <name type="scientific">Aspergillus sclerotiicarbonarius (strain CBS 121057 / IBT 28362)</name>
    <dbReference type="NCBI Taxonomy" id="1448318"/>
    <lineage>
        <taxon>Eukaryota</taxon>
        <taxon>Fungi</taxon>
        <taxon>Dikarya</taxon>
        <taxon>Ascomycota</taxon>
        <taxon>Pezizomycotina</taxon>
        <taxon>Eurotiomycetes</taxon>
        <taxon>Eurotiomycetidae</taxon>
        <taxon>Eurotiales</taxon>
        <taxon>Aspergillaceae</taxon>
        <taxon>Aspergillus</taxon>
        <taxon>Aspergillus subgen. Circumdati</taxon>
    </lineage>
</organism>
<keyword evidence="13" id="KW-0808">Transferase</keyword>
<dbReference type="SUPFAM" id="SSF103506">
    <property type="entry name" value="Mitochondrial carrier"/>
    <property type="match status" value="1"/>
</dbReference>
<feature type="repeat" description="Solcar" evidence="10">
    <location>
        <begin position="154"/>
        <end position="243"/>
    </location>
</feature>
<evidence type="ECO:0000256" key="4">
    <source>
        <dbReference type="ARBA" id="ARBA00022792"/>
    </source>
</evidence>
<keyword evidence="4" id="KW-0999">Mitochondrion inner membrane</keyword>
<dbReference type="EMBL" id="KZ826359">
    <property type="protein sequence ID" value="PYI05334.1"/>
    <property type="molecule type" value="Genomic_DNA"/>
</dbReference>
<accession>A0A319ENJ5</accession>
<dbReference type="PANTHER" id="PTHR43083">
    <property type="entry name" value="MANNAN POLYMERASE II"/>
    <property type="match status" value="1"/>
</dbReference>
<evidence type="ECO:0000256" key="5">
    <source>
        <dbReference type="ARBA" id="ARBA00022968"/>
    </source>
</evidence>
<feature type="region of interest" description="Disordered" evidence="11">
    <location>
        <begin position="559"/>
        <end position="578"/>
    </location>
</feature>
<dbReference type="GO" id="GO:0000009">
    <property type="term" value="F:alpha-1,6-mannosyltransferase activity"/>
    <property type="evidence" value="ECO:0007669"/>
    <property type="project" value="TreeGrafter"/>
</dbReference>
<dbReference type="FunFam" id="3.90.550.10:FF:000017">
    <property type="entry name" value="Mannan polymerase II complex ANP1 subunit"/>
    <property type="match status" value="1"/>
</dbReference>
<feature type="transmembrane region" description="Helical" evidence="12">
    <location>
        <begin position="255"/>
        <end position="272"/>
    </location>
</feature>
<dbReference type="SUPFAM" id="SSF53448">
    <property type="entry name" value="Nucleotide-diphospho-sugar transferases"/>
    <property type="match status" value="1"/>
</dbReference>
<keyword evidence="13" id="KW-0328">Glycosyltransferase</keyword>
<protein>
    <submittedName>
        <fullName evidence="13">Alpha-1,6 mannosyltransferase subunit</fullName>
    </submittedName>
</protein>
<dbReference type="InterPro" id="IPR029044">
    <property type="entry name" value="Nucleotide-diphossugar_trans"/>
</dbReference>
<dbReference type="GO" id="GO:0000032">
    <property type="term" value="P:cell wall mannoprotein biosynthetic process"/>
    <property type="evidence" value="ECO:0007669"/>
    <property type="project" value="TreeGrafter"/>
</dbReference>
<dbReference type="GO" id="GO:0006487">
    <property type="term" value="P:protein N-linked glycosylation"/>
    <property type="evidence" value="ECO:0007669"/>
    <property type="project" value="TreeGrafter"/>
</dbReference>
<dbReference type="InterPro" id="IPR052086">
    <property type="entry name" value="Mannan_Polymerase_Subunit"/>
</dbReference>
<feature type="transmembrane region" description="Helical" evidence="12">
    <location>
        <begin position="216"/>
        <end position="235"/>
    </location>
</feature>
<evidence type="ECO:0000256" key="1">
    <source>
        <dbReference type="ARBA" id="ARBA00004141"/>
    </source>
</evidence>
<dbReference type="InterPro" id="IPR018108">
    <property type="entry name" value="MCP_transmembrane"/>
</dbReference>
<comment type="subcellular location">
    <subcellularLocation>
        <location evidence="2">Golgi apparatus membrane</location>
        <topology evidence="2">Single-pass type II membrane protein</topology>
    </subcellularLocation>
    <subcellularLocation>
        <location evidence="1">Membrane</location>
        <topology evidence="1">Multi-pass membrane protein</topology>
    </subcellularLocation>
</comment>
<evidence type="ECO:0000256" key="7">
    <source>
        <dbReference type="ARBA" id="ARBA00023034"/>
    </source>
</evidence>
<evidence type="ECO:0000256" key="10">
    <source>
        <dbReference type="PROSITE-ProRule" id="PRU00282"/>
    </source>
</evidence>
<gene>
    <name evidence="13" type="ORF">BO78DRAFT_346022</name>
</gene>
<evidence type="ECO:0000313" key="13">
    <source>
        <dbReference type="EMBL" id="PYI05334.1"/>
    </source>
</evidence>
<evidence type="ECO:0000313" key="14">
    <source>
        <dbReference type="Proteomes" id="UP000248423"/>
    </source>
</evidence>
<dbReference type="PANTHER" id="PTHR43083:SF6">
    <property type="entry name" value="MANNAN POLYMERASE COMPLEXES SUBUNIT MNN9"/>
    <property type="match status" value="1"/>
</dbReference>
<reference evidence="13 14" key="1">
    <citation type="submission" date="2018-02" db="EMBL/GenBank/DDBJ databases">
        <title>The genomes of Aspergillus section Nigri reveals drivers in fungal speciation.</title>
        <authorList>
            <consortium name="DOE Joint Genome Institute"/>
            <person name="Vesth T.C."/>
            <person name="Nybo J."/>
            <person name="Theobald S."/>
            <person name="Brandl J."/>
            <person name="Frisvad J.C."/>
            <person name="Nielsen K.F."/>
            <person name="Lyhne E.K."/>
            <person name="Kogle M.E."/>
            <person name="Kuo A."/>
            <person name="Riley R."/>
            <person name="Clum A."/>
            <person name="Nolan M."/>
            <person name="Lipzen A."/>
            <person name="Salamov A."/>
            <person name="Henrissat B."/>
            <person name="Wiebenga A."/>
            <person name="De vries R.P."/>
            <person name="Grigoriev I.V."/>
            <person name="Mortensen U.H."/>
            <person name="Andersen M.R."/>
            <person name="Baker S.E."/>
        </authorList>
    </citation>
    <scope>NUCLEOTIDE SEQUENCE [LARGE SCALE GENOMIC DNA]</scope>
    <source>
        <strain evidence="13 14">CBS 121057</strain>
    </source>
</reference>
<dbReference type="PROSITE" id="PS50920">
    <property type="entry name" value="SOLCAR"/>
    <property type="match status" value="3"/>
</dbReference>
<evidence type="ECO:0000256" key="12">
    <source>
        <dbReference type="SAM" id="Phobius"/>
    </source>
</evidence>
<keyword evidence="4" id="KW-0496">Mitochondrion</keyword>
<feature type="repeat" description="Solcar" evidence="10">
    <location>
        <begin position="251"/>
        <end position="344"/>
    </location>
</feature>
<dbReference type="STRING" id="1448318.A0A319ENJ5"/>
<dbReference type="AlphaFoldDB" id="A0A319ENJ5"/>
<dbReference type="GO" id="GO:0000136">
    <property type="term" value="C:mannan polymerase complex"/>
    <property type="evidence" value="ECO:0007669"/>
    <property type="project" value="TreeGrafter"/>
</dbReference>
<keyword evidence="3 10" id="KW-0812">Transmembrane</keyword>
<evidence type="ECO:0000256" key="3">
    <source>
        <dbReference type="ARBA" id="ARBA00022692"/>
    </source>
</evidence>
<comment type="similarity">
    <text evidence="9">Belongs to the ANP1/MMN9/VAN1 family.</text>
</comment>
<evidence type="ECO:0000256" key="11">
    <source>
        <dbReference type="SAM" id="MobiDB-lite"/>
    </source>
</evidence>